<evidence type="ECO:0000313" key="1">
    <source>
        <dbReference type="EMBL" id="SIR76255.1"/>
    </source>
</evidence>
<dbReference type="STRING" id="1344003.SAMN05445060_0704"/>
<reference evidence="1 2" key="1">
    <citation type="submission" date="2017-01" db="EMBL/GenBank/DDBJ databases">
        <authorList>
            <person name="Mah S.A."/>
            <person name="Swanson W.J."/>
            <person name="Moy G.W."/>
            <person name="Vacquier V.D."/>
        </authorList>
    </citation>
    <scope>NUCLEOTIDE SEQUENCE [LARGE SCALE GENOMIC DNA]</scope>
    <source>
        <strain evidence="1 2">CPCC 203464</strain>
    </source>
</reference>
<dbReference type="OrthoDB" id="3393024at2"/>
<protein>
    <submittedName>
        <fullName evidence="1">Uncharacterized protein</fullName>
    </submittedName>
</protein>
<sequence length="71" mass="8141">MKRTVVECSQGARYATLWWPLGSFNAVRLGGVRIQRCPVHHRWERTRRVDPAALSLAERRAAESIRDIGII</sequence>
<proteinExistence type="predicted"/>
<dbReference type="Proteomes" id="UP000186218">
    <property type="component" value="Unassembled WGS sequence"/>
</dbReference>
<keyword evidence="2" id="KW-1185">Reference proteome</keyword>
<dbReference type="AlphaFoldDB" id="A0A1N7DKI9"/>
<dbReference type="EMBL" id="FTNT01000002">
    <property type="protein sequence ID" value="SIR76255.1"/>
    <property type="molecule type" value="Genomic_DNA"/>
</dbReference>
<dbReference type="RefSeq" id="WP_076477319.1">
    <property type="nucleotide sequence ID" value="NZ_FTNT01000002.1"/>
</dbReference>
<organism evidence="1 2">
    <name type="scientific">Williamsia sterculiae</name>
    <dbReference type="NCBI Taxonomy" id="1344003"/>
    <lineage>
        <taxon>Bacteria</taxon>
        <taxon>Bacillati</taxon>
        <taxon>Actinomycetota</taxon>
        <taxon>Actinomycetes</taxon>
        <taxon>Mycobacteriales</taxon>
        <taxon>Nocardiaceae</taxon>
        <taxon>Williamsia</taxon>
    </lineage>
</organism>
<name>A0A1N7DKI9_9NOCA</name>
<gene>
    <name evidence="1" type="ORF">SAMN05445060_0704</name>
</gene>
<accession>A0A1N7DKI9</accession>
<evidence type="ECO:0000313" key="2">
    <source>
        <dbReference type="Proteomes" id="UP000186218"/>
    </source>
</evidence>